<dbReference type="EMBL" id="FMBI01000009">
    <property type="protein sequence ID" value="SCB80017.1"/>
    <property type="molecule type" value="Genomic_DNA"/>
</dbReference>
<dbReference type="AlphaFoldDB" id="A0A1C3ZC96"/>
<accession>A0A1C3ZC96</accession>
<proteinExistence type="predicted"/>
<evidence type="ECO:0000313" key="2">
    <source>
        <dbReference type="Proteomes" id="UP000195991"/>
    </source>
</evidence>
<protein>
    <submittedName>
        <fullName evidence="1">Uncharacterized protein</fullName>
    </submittedName>
</protein>
<gene>
    <name evidence="1" type="ORF">BTT61001_00205</name>
</gene>
<sequence>MMKEIVKATFEVLVNGQAVVKELNEL</sequence>
<reference evidence="1 2" key="1">
    <citation type="submission" date="2016-08" db="EMBL/GenBank/DDBJ databases">
        <authorList>
            <person name="Seilhamer J.J."/>
        </authorList>
    </citation>
    <scope>NUCLEOTIDE SEQUENCE [LARGE SCALE GENOMIC DNA]</scope>
    <source>
        <strain evidence="1 2">IEBC_T61001</strain>
    </source>
</reference>
<evidence type="ECO:0000313" key="1">
    <source>
        <dbReference type="EMBL" id="SCB80017.1"/>
    </source>
</evidence>
<organism evidence="1 2">
    <name type="scientific">Bacillus thuringiensis</name>
    <dbReference type="NCBI Taxonomy" id="1428"/>
    <lineage>
        <taxon>Bacteria</taxon>
        <taxon>Bacillati</taxon>
        <taxon>Bacillota</taxon>
        <taxon>Bacilli</taxon>
        <taxon>Bacillales</taxon>
        <taxon>Bacillaceae</taxon>
        <taxon>Bacillus</taxon>
        <taxon>Bacillus cereus group</taxon>
    </lineage>
</organism>
<dbReference type="Proteomes" id="UP000195991">
    <property type="component" value="Unassembled WGS sequence"/>
</dbReference>
<name>A0A1C3ZC96_BACTU</name>